<dbReference type="Gene3D" id="1.10.287.950">
    <property type="entry name" value="Methyl-accepting chemotaxis protein"/>
    <property type="match status" value="1"/>
</dbReference>
<dbReference type="PANTHER" id="PTHR32089:SF119">
    <property type="entry name" value="METHYL-ACCEPTING CHEMOTAXIS PROTEIN CTPL"/>
    <property type="match status" value="1"/>
</dbReference>
<dbReference type="SUPFAM" id="SSF58104">
    <property type="entry name" value="Methyl-accepting chemotaxis protein (MCP) signaling domain"/>
    <property type="match status" value="1"/>
</dbReference>
<gene>
    <name evidence="12" type="ORF">CAPSK01_001609</name>
</gene>
<dbReference type="GO" id="GO:0006935">
    <property type="term" value="P:chemotaxis"/>
    <property type="evidence" value="ECO:0007669"/>
    <property type="project" value="InterPro"/>
</dbReference>
<dbReference type="SMART" id="SM00283">
    <property type="entry name" value="MA"/>
    <property type="match status" value="1"/>
</dbReference>
<dbReference type="PANTHER" id="PTHR32089">
    <property type="entry name" value="METHYL-ACCEPTING CHEMOTAXIS PROTEIN MCPB"/>
    <property type="match status" value="1"/>
</dbReference>
<evidence type="ECO:0000259" key="11">
    <source>
        <dbReference type="PROSITE" id="PS50111"/>
    </source>
</evidence>
<dbReference type="EMBL" id="JDSS02000019">
    <property type="protein sequence ID" value="KFB68755.1"/>
    <property type="molecule type" value="Genomic_DNA"/>
</dbReference>
<keyword evidence="5 7" id="KW-0807">Transducer</keyword>
<evidence type="ECO:0000256" key="9">
    <source>
        <dbReference type="SAM" id="MobiDB-lite"/>
    </source>
</evidence>
<dbReference type="InterPro" id="IPR004089">
    <property type="entry name" value="MCPsignal_dom"/>
</dbReference>
<dbReference type="GO" id="GO:0007165">
    <property type="term" value="P:signal transduction"/>
    <property type="evidence" value="ECO:0007669"/>
    <property type="project" value="UniProtKB-KW"/>
</dbReference>
<evidence type="ECO:0000256" key="10">
    <source>
        <dbReference type="SAM" id="Phobius"/>
    </source>
</evidence>
<evidence type="ECO:0000256" key="4">
    <source>
        <dbReference type="ARBA" id="ARBA00023136"/>
    </source>
</evidence>
<dbReference type="CDD" id="cd19411">
    <property type="entry name" value="MCP2201-like_sensor"/>
    <property type="match status" value="1"/>
</dbReference>
<keyword evidence="4 10" id="KW-0472">Membrane</keyword>
<sequence length="537" mass="57663">MKIKTLLWSGFAVVCTVMVVLVVVSEVQLSLIDESVANLVRASRNESLAREIAERVNSMRRYQLSALVVAADERDKELERVAQAGKESSQLAEELEKTQRGPDTRQLAGSMRTLNERYLRSNEQVVALAREGRIDAMRELIQGDARAVQRELATESQKFITLQQERKANAEKAVEAAHMLAETLMWGLLALAVALAVGIAAFVTRRITRQLGGEPEYALQLVQRIAGGDLSQDLTLRAGDTDSLMAHQQEMQSRLRSMLKSIVSTVADTERAAQTLSSSSQQVAGASRATSDSTTSMAAVVEEMSVSISQVAANAREALKTATQASELSASGGGIIEQATMEINRIADSVRHTSSAMSVLDESSSRISTVVQVIKEVADQTNLLALNAAIEAARAGESGRGFAVVADEVRKLAERTGKATSEINAMVMQIQEETRNSLHSMETAVQQVDRGVDLANSAGEAIRSIRGSVEQVVAVVNDIGGAIEEQSIASQQIAQRVEQVAQASEQNNSAAEQTAEAARTLSGLAGGLRNTMANFRT</sequence>
<dbReference type="InterPro" id="IPR024478">
    <property type="entry name" value="HlyB_4HB_MCP"/>
</dbReference>
<dbReference type="PROSITE" id="PS50111">
    <property type="entry name" value="CHEMOTAXIS_TRANSDUC_2"/>
    <property type="match status" value="1"/>
</dbReference>
<comment type="caution">
    <text evidence="12">The sequence shown here is derived from an EMBL/GenBank/DDBJ whole genome shotgun (WGS) entry which is preliminary data.</text>
</comment>
<accession>A0A084Y211</accession>
<dbReference type="RefSeq" id="WP_273703241.1">
    <property type="nucleotide sequence ID" value="NZ_JDSS02000019.1"/>
</dbReference>
<feature type="compositionally biased region" description="Basic and acidic residues" evidence="9">
    <location>
        <begin position="94"/>
        <end position="103"/>
    </location>
</feature>
<protein>
    <recommendedName>
        <fullName evidence="11">Methyl-accepting transducer domain-containing protein</fullName>
    </recommendedName>
</protein>
<name>A0A084Y211_9PROT</name>
<dbReference type="InterPro" id="IPR047347">
    <property type="entry name" value="YvaQ-like_sensor"/>
</dbReference>
<dbReference type="GO" id="GO:0016020">
    <property type="term" value="C:membrane"/>
    <property type="evidence" value="ECO:0007669"/>
    <property type="project" value="UniProtKB-SubCell"/>
</dbReference>
<evidence type="ECO:0000256" key="3">
    <source>
        <dbReference type="ARBA" id="ARBA00022989"/>
    </source>
</evidence>
<dbReference type="CDD" id="cd11386">
    <property type="entry name" value="MCP_signal"/>
    <property type="match status" value="1"/>
</dbReference>
<evidence type="ECO:0000256" key="7">
    <source>
        <dbReference type="PROSITE-ProRule" id="PRU00284"/>
    </source>
</evidence>
<proteinExistence type="inferred from homology"/>
<comment type="subcellular location">
    <subcellularLocation>
        <location evidence="1">Membrane</location>
        <topology evidence="1">Multi-pass membrane protein</topology>
    </subcellularLocation>
</comment>
<organism evidence="12 13">
    <name type="scientific">Candidatus Accumulibacter vicinus</name>
    <dbReference type="NCBI Taxonomy" id="2954382"/>
    <lineage>
        <taxon>Bacteria</taxon>
        <taxon>Pseudomonadati</taxon>
        <taxon>Pseudomonadota</taxon>
        <taxon>Betaproteobacteria</taxon>
        <taxon>Candidatus Accumulibacter</taxon>
    </lineage>
</organism>
<evidence type="ECO:0000256" key="5">
    <source>
        <dbReference type="ARBA" id="ARBA00023224"/>
    </source>
</evidence>
<dbReference type="Proteomes" id="UP000019812">
    <property type="component" value="Unassembled WGS sequence"/>
</dbReference>
<dbReference type="InterPro" id="IPR004090">
    <property type="entry name" value="Chemotax_Me-accpt_rcpt"/>
</dbReference>
<dbReference type="STRING" id="1457154.CAPSK01_001609"/>
<evidence type="ECO:0000256" key="8">
    <source>
        <dbReference type="SAM" id="Coils"/>
    </source>
</evidence>
<keyword evidence="3 10" id="KW-1133">Transmembrane helix</keyword>
<dbReference type="Pfam" id="PF00015">
    <property type="entry name" value="MCPsignal"/>
    <property type="match status" value="1"/>
</dbReference>
<keyword evidence="2 10" id="KW-0812">Transmembrane</keyword>
<evidence type="ECO:0000256" key="2">
    <source>
        <dbReference type="ARBA" id="ARBA00022692"/>
    </source>
</evidence>
<dbReference type="GO" id="GO:0004888">
    <property type="term" value="F:transmembrane signaling receptor activity"/>
    <property type="evidence" value="ECO:0007669"/>
    <property type="project" value="InterPro"/>
</dbReference>
<evidence type="ECO:0000256" key="6">
    <source>
        <dbReference type="ARBA" id="ARBA00029447"/>
    </source>
</evidence>
<feature type="coiled-coil region" evidence="8">
    <location>
        <begin position="494"/>
        <end position="521"/>
    </location>
</feature>
<feature type="region of interest" description="Disordered" evidence="9">
    <location>
        <begin position="82"/>
        <end position="107"/>
    </location>
</feature>
<feature type="transmembrane region" description="Helical" evidence="10">
    <location>
        <begin position="184"/>
        <end position="203"/>
    </location>
</feature>
<dbReference type="Pfam" id="PF12729">
    <property type="entry name" value="4HB_MCP_1"/>
    <property type="match status" value="1"/>
</dbReference>
<dbReference type="PRINTS" id="PR00260">
    <property type="entry name" value="CHEMTRNSDUCR"/>
</dbReference>
<comment type="similarity">
    <text evidence="6">Belongs to the methyl-accepting chemotaxis (MCP) protein family.</text>
</comment>
<dbReference type="FunFam" id="1.10.287.950:FF:000001">
    <property type="entry name" value="Methyl-accepting chemotaxis sensory transducer"/>
    <property type="match status" value="1"/>
</dbReference>
<reference evidence="12 13" key="1">
    <citation type="submission" date="2014-07" db="EMBL/GenBank/DDBJ databases">
        <title>Expanding our view of genomic diversity in Candidatus Accumulibacter clades.</title>
        <authorList>
            <person name="Skennerton C.T."/>
            <person name="Barr J.J."/>
            <person name="Slater F.R."/>
            <person name="Bond P.L."/>
            <person name="Tyson G.W."/>
        </authorList>
    </citation>
    <scope>NUCLEOTIDE SEQUENCE [LARGE SCALE GENOMIC DNA]</scope>
    <source>
        <strain evidence="13">SK-01</strain>
    </source>
</reference>
<dbReference type="AlphaFoldDB" id="A0A084Y211"/>
<keyword evidence="8" id="KW-0175">Coiled coil</keyword>
<feature type="domain" description="Methyl-accepting transducer" evidence="11">
    <location>
        <begin position="265"/>
        <end position="501"/>
    </location>
</feature>
<evidence type="ECO:0000313" key="13">
    <source>
        <dbReference type="Proteomes" id="UP000019812"/>
    </source>
</evidence>
<evidence type="ECO:0000313" key="12">
    <source>
        <dbReference type="EMBL" id="KFB68755.1"/>
    </source>
</evidence>
<evidence type="ECO:0000256" key="1">
    <source>
        <dbReference type="ARBA" id="ARBA00004141"/>
    </source>
</evidence>